<dbReference type="InterPro" id="IPR028082">
    <property type="entry name" value="Peripla_BP_I"/>
</dbReference>
<evidence type="ECO:0000313" key="5">
    <source>
        <dbReference type="Proteomes" id="UP000236434"/>
    </source>
</evidence>
<dbReference type="SUPFAM" id="SSF53822">
    <property type="entry name" value="Periplasmic binding protein-like I"/>
    <property type="match status" value="1"/>
</dbReference>
<dbReference type="InterPro" id="IPR051010">
    <property type="entry name" value="BCAA_transport"/>
</dbReference>
<dbReference type="OrthoDB" id="9783240at2"/>
<comment type="caution">
    <text evidence="4">The sequence shown here is derived from an EMBL/GenBank/DDBJ whole genome shotgun (WGS) entry which is preliminary data.</text>
</comment>
<evidence type="ECO:0000256" key="2">
    <source>
        <dbReference type="ARBA" id="ARBA00022729"/>
    </source>
</evidence>
<gene>
    <name evidence="4" type="ORF">X929_09770</name>
</gene>
<dbReference type="Proteomes" id="UP000236434">
    <property type="component" value="Unassembled WGS sequence"/>
</dbReference>
<keyword evidence="2" id="KW-0732">Signal</keyword>
<dbReference type="AlphaFoldDB" id="A0A2K1NX50"/>
<comment type="similarity">
    <text evidence="1">Belongs to the leucine-binding protein family.</text>
</comment>
<dbReference type="CDD" id="cd06347">
    <property type="entry name" value="PBP1_ABC_LivK_ligand_binding-like"/>
    <property type="match status" value="1"/>
</dbReference>
<evidence type="ECO:0000313" key="4">
    <source>
        <dbReference type="EMBL" id="PNR95110.1"/>
    </source>
</evidence>
<name>A0A2K1NX50_9BACT</name>
<dbReference type="InterPro" id="IPR028081">
    <property type="entry name" value="Leu-bd"/>
</dbReference>
<organism evidence="4 5">
    <name type="scientific">Petrotoga olearia DSM 13574</name>
    <dbReference type="NCBI Taxonomy" id="1122955"/>
    <lineage>
        <taxon>Bacteria</taxon>
        <taxon>Thermotogati</taxon>
        <taxon>Thermotogota</taxon>
        <taxon>Thermotogae</taxon>
        <taxon>Petrotogales</taxon>
        <taxon>Petrotogaceae</taxon>
        <taxon>Petrotoga</taxon>
    </lineage>
</organism>
<dbReference type="PANTHER" id="PTHR30483">
    <property type="entry name" value="LEUCINE-SPECIFIC-BINDING PROTEIN"/>
    <property type="match status" value="1"/>
</dbReference>
<evidence type="ECO:0000259" key="3">
    <source>
        <dbReference type="Pfam" id="PF13458"/>
    </source>
</evidence>
<evidence type="ECO:0000256" key="1">
    <source>
        <dbReference type="ARBA" id="ARBA00010062"/>
    </source>
</evidence>
<dbReference type="RefSeq" id="WP_012208116.1">
    <property type="nucleotide sequence ID" value="NZ_AZRL01000022.1"/>
</dbReference>
<sequence length="376" mass="40974">MRKTVVLVFLVVIMTFTLFGQEVIKIGMNFELTGPVSGYGQMSRDGVMLANKLKPTVNIGGKEIKVEVVAVDNKSDKAESANAIRRLIDHEKVVAVIGPATSSAALAAASIAEERQIPMVVNTATNPLVAQNKKYVFRTCFEDTLQGALLATFAWEELGAQNVAIMVDVAQDYVVGLANYFEKAFEQFGGTYFTEFYTTGDQDFTAQLTDALSKNPDAIFMPGYYAEIALISKQARDLGFTGPMFAGDGADAPELIQIGGEYVEGLSYTTYFHEDAELSPATKPFVEAYQEEYNRRADAFGALAYDAYMVIVNAIESAQSTDPVKIRDALAQTRDFPGVAGTITYPQGSGNPIKPAVINMVENGQFVFRTVIKPRM</sequence>
<accession>A0A2K1NX50</accession>
<dbReference type="Gene3D" id="3.40.50.2300">
    <property type="match status" value="2"/>
</dbReference>
<feature type="domain" description="Leucine-binding protein" evidence="3">
    <location>
        <begin position="24"/>
        <end position="362"/>
    </location>
</feature>
<dbReference type="Pfam" id="PF13458">
    <property type="entry name" value="Peripla_BP_6"/>
    <property type="match status" value="1"/>
</dbReference>
<proteinExistence type="inferred from homology"/>
<reference evidence="4 5" key="1">
    <citation type="submission" date="2013-12" db="EMBL/GenBank/DDBJ databases">
        <title>Comparative genomics of Petrotoga isolates.</title>
        <authorList>
            <person name="Nesbo C.L."/>
            <person name="Charchuk R."/>
            <person name="Chow K."/>
        </authorList>
    </citation>
    <scope>NUCLEOTIDE SEQUENCE [LARGE SCALE GENOMIC DNA]</scope>
    <source>
        <strain evidence="4 5">DSM 13574</strain>
    </source>
</reference>
<dbReference type="PANTHER" id="PTHR30483:SF6">
    <property type="entry name" value="PERIPLASMIC BINDING PROTEIN OF ABC TRANSPORTER FOR NATURAL AMINO ACIDS"/>
    <property type="match status" value="1"/>
</dbReference>
<protein>
    <submittedName>
        <fullName evidence="4">Branched-chain amino acid ABC transporter substrate-binding protein</fullName>
    </submittedName>
</protein>
<dbReference type="EMBL" id="AZRL01000022">
    <property type="protein sequence ID" value="PNR95110.1"/>
    <property type="molecule type" value="Genomic_DNA"/>
</dbReference>